<dbReference type="AlphaFoldDB" id="A0A1H2MXC3"/>
<dbReference type="STRING" id="95300.SAMN05216558_1374"/>
<dbReference type="RefSeq" id="WP_093218360.1">
    <property type="nucleotide sequence ID" value="NZ_LT629803.1"/>
</dbReference>
<evidence type="ECO:0000313" key="1">
    <source>
        <dbReference type="EMBL" id="TDB69281.1"/>
    </source>
</evidence>
<dbReference type="Proteomes" id="UP000295254">
    <property type="component" value="Unassembled WGS sequence"/>
</dbReference>
<reference evidence="2" key="1">
    <citation type="journal article" date="2019" name="bioRxiv">
        <title>Bacterially produced spermidine induces plant systemic susceptibility to pathogens.</title>
        <authorList>
            <person name="Melnyk R.A."/>
            <person name="Beskrovnaya P.A."/>
            <person name="Liu Z."/>
            <person name="Song Y."/>
            <person name="Haney C.H."/>
        </authorList>
    </citation>
    <scope>NUCLEOTIDE SEQUENCE [LARGE SCALE GENOMIC DNA]</scope>
    <source>
        <strain evidence="2">Dha-51</strain>
    </source>
</reference>
<protein>
    <submittedName>
        <fullName evidence="1">Uncharacterized protein</fullName>
    </submittedName>
</protein>
<keyword evidence="2" id="KW-1185">Reference proteome</keyword>
<organism evidence="1 2">
    <name type="scientific">Pseudomonas vancouverensis</name>
    <dbReference type="NCBI Taxonomy" id="95300"/>
    <lineage>
        <taxon>Bacteria</taxon>
        <taxon>Pseudomonadati</taxon>
        <taxon>Pseudomonadota</taxon>
        <taxon>Gammaproteobacteria</taxon>
        <taxon>Pseudomonadales</taxon>
        <taxon>Pseudomonadaceae</taxon>
        <taxon>Pseudomonas</taxon>
    </lineage>
</organism>
<dbReference type="EMBL" id="RRZK01000001">
    <property type="protein sequence ID" value="TDB69281.1"/>
    <property type="molecule type" value="Genomic_DNA"/>
</dbReference>
<evidence type="ECO:0000313" key="2">
    <source>
        <dbReference type="Proteomes" id="UP000295254"/>
    </source>
</evidence>
<name>A0A1H2MXC3_PSEVA</name>
<dbReference type="OrthoDB" id="363206at2"/>
<sequence>MISYPEGLPLPQRDGYGFQSVSPMVRSELQSGRSRQRRRYTSVPTTASVTWLLDDAESQLFEGWFEYVLMSGTLSFECPLKTPLGLETYQARFTDIYSGPTLVGDSFWRFTANLELLKRPLLDPEWILILPEYVLMSDIFDRAVNLEWPRHFDE</sequence>
<proteinExistence type="predicted"/>
<comment type="caution">
    <text evidence="1">The sequence shown here is derived from an EMBL/GenBank/DDBJ whole genome shotgun (WGS) entry which is preliminary data.</text>
</comment>
<accession>A0A1H2MXC3</accession>
<gene>
    <name evidence="1" type="ORF">EIY72_00045</name>
</gene>